<feature type="region of interest" description="Disordered" evidence="3">
    <location>
        <begin position="840"/>
        <end position="868"/>
    </location>
</feature>
<dbReference type="EMBL" id="JAGFMF010011945">
    <property type="protein sequence ID" value="KAG8509454.1"/>
    <property type="molecule type" value="Genomic_DNA"/>
</dbReference>
<keyword evidence="1" id="KW-0547">Nucleotide-binding</keyword>
<proteinExistence type="predicted"/>
<evidence type="ECO:0000256" key="2">
    <source>
        <dbReference type="ARBA" id="ARBA00022840"/>
    </source>
</evidence>
<dbReference type="Pfam" id="PF00069">
    <property type="entry name" value="Pkinase"/>
    <property type="match status" value="1"/>
</dbReference>
<dbReference type="GO" id="GO:0004674">
    <property type="term" value="F:protein serine/threonine kinase activity"/>
    <property type="evidence" value="ECO:0007669"/>
    <property type="project" value="TreeGrafter"/>
</dbReference>
<name>A0A8J6DIB7_GALPY</name>
<keyword evidence="6" id="KW-1185">Reference proteome</keyword>
<feature type="region of interest" description="Disordered" evidence="3">
    <location>
        <begin position="387"/>
        <end position="474"/>
    </location>
</feature>
<accession>A0A8J6DIB7</accession>
<dbReference type="PANTHER" id="PTHR24363:SF5">
    <property type="entry name" value="SERINE_THREONINE KINASE-LIKE DOMAIN-CONTAINING PROTEIN STKLD1"/>
    <property type="match status" value="1"/>
</dbReference>
<feature type="compositionally biased region" description="Low complexity" evidence="3">
    <location>
        <begin position="453"/>
        <end position="462"/>
    </location>
</feature>
<dbReference type="PANTHER" id="PTHR24363">
    <property type="entry name" value="SERINE/THREONINE PROTEIN KINASE"/>
    <property type="match status" value="1"/>
</dbReference>
<dbReference type="InterPro" id="IPR011009">
    <property type="entry name" value="Kinase-like_dom_sf"/>
</dbReference>
<dbReference type="Gene3D" id="1.25.10.10">
    <property type="entry name" value="Leucine-rich Repeat Variant"/>
    <property type="match status" value="1"/>
</dbReference>
<keyword evidence="2" id="KW-0067">ATP-binding</keyword>
<sequence length="868" mass="93614">VLDQMNPGALGVNLVVEELNTKEKLVVKQVECIDEHQANEALEELMPLLKLQHAHVSVYRELFILWDRERSSLALCLVMEYSEGSFQQVIERKRTDRAVIDAQWMRRVLGQVMDALEYLHHLDIIHRNLKPSNVALVRPDHCQLQDLSSHTLMSDQAKWNVRAEEDPFQKSWMAPEALSFSFSQKSDIWSLGCIILDMLSCSFLDGIAGQCQPRLRRELGRAGHWLRCSRSGTEQGAAGARAPGPRPRLTVGLRGRAGSAVCPALGARHGLRRQRGPACPQATEAMRLRKSMRRLPDGLAGVLRTAEQRKVPGAGTFSPLLPAMLQVHPGQRMTIRDVIRATLRSRGLRPPHMALVAQRPQDVPPPVADVLLGNNMASVVGGTLRQAERAPGAVPRSVSRGVRPPAAPFASGLRRPPGAGTWAGRSPGARGHTAPVGSPAGDGRTVSGDRGSEASACGAAAEDTSPSRPSRSGWEAMKNLTNQPEVQLRALKRLLQLSNAQQGLPWPVELVELVTPIMKQHERLLDVQLCACALLQSVLGQALARDPAAEVPRDSSLALALLSATRSHPEAESLLVSAYSLLAIICKDQPVSEELQAAGVFEHVLERLDSFSQNRDICVNCLSLLWTLLVDAVVVNKAPLEKAMVLVARVLAAYPQDVEIAEAGCAVLWLLSALGEPRGGRAGPGGHGRGQGSAVTVATAGCLEEEQSVQVVALLLRGMQLCPERVLLVVNACRGLASLAKASELAAFQMVLPGKAGGLALMVGTYGAHRDDPEVVENICMLLARLAAYKEIAWEMVSSDTEPLVLEVKERFASSSKLVSYAEEVLLALRAAEPPHAASVCSEESLPSQTDSLQASRPPCSGLTLSRS</sequence>
<keyword evidence="5" id="KW-0808">Transferase</keyword>
<evidence type="ECO:0000313" key="6">
    <source>
        <dbReference type="Proteomes" id="UP000700334"/>
    </source>
</evidence>
<dbReference type="SUPFAM" id="SSF56112">
    <property type="entry name" value="Protein kinase-like (PK-like)"/>
    <property type="match status" value="1"/>
</dbReference>
<dbReference type="CDD" id="cd00180">
    <property type="entry name" value="PKc"/>
    <property type="match status" value="1"/>
</dbReference>
<feature type="compositionally biased region" description="Polar residues" evidence="3">
    <location>
        <begin position="845"/>
        <end position="855"/>
    </location>
</feature>
<dbReference type="Proteomes" id="UP000700334">
    <property type="component" value="Unassembled WGS sequence"/>
</dbReference>
<feature type="non-terminal residue" evidence="5">
    <location>
        <position position="868"/>
    </location>
</feature>
<protein>
    <submittedName>
        <fullName evidence="5">Serine/threonine kinase-like domain-containing protein STKLD1</fullName>
    </submittedName>
</protein>
<dbReference type="InterPro" id="IPR011989">
    <property type="entry name" value="ARM-like"/>
</dbReference>
<dbReference type="OrthoDB" id="248923at2759"/>
<reference evidence="5" key="1">
    <citation type="journal article" date="2021" name="Evol. Appl.">
        <title>The genome of the Pyrenean desman and the effects of bottlenecks and inbreeding on the genomic landscape of an endangered species.</title>
        <authorList>
            <person name="Escoda L."/>
            <person name="Castresana J."/>
        </authorList>
    </citation>
    <scope>NUCLEOTIDE SEQUENCE</scope>
    <source>
        <strain evidence="5">IBE-C5619</strain>
    </source>
</reference>
<feature type="domain" description="Protein kinase" evidence="4">
    <location>
        <begin position="1"/>
        <end position="355"/>
    </location>
</feature>
<dbReference type="PROSITE" id="PS50011">
    <property type="entry name" value="PROTEIN_KINASE_DOM"/>
    <property type="match status" value="1"/>
</dbReference>
<dbReference type="InterPro" id="IPR000719">
    <property type="entry name" value="Prot_kinase_dom"/>
</dbReference>
<comment type="caution">
    <text evidence="5">The sequence shown here is derived from an EMBL/GenBank/DDBJ whole genome shotgun (WGS) entry which is preliminary data.</text>
</comment>
<dbReference type="GO" id="GO:0005524">
    <property type="term" value="F:ATP binding"/>
    <property type="evidence" value="ECO:0007669"/>
    <property type="project" value="UniProtKB-KW"/>
</dbReference>
<keyword evidence="5" id="KW-0418">Kinase</keyword>
<evidence type="ECO:0000256" key="3">
    <source>
        <dbReference type="SAM" id="MobiDB-lite"/>
    </source>
</evidence>
<dbReference type="SUPFAM" id="SSF48371">
    <property type="entry name" value="ARM repeat"/>
    <property type="match status" value="1"/>
</dbReference>
<evidence type="ECO:0000313" key="5">
    <source>
        <dbReference type="EMBL" id="KAG8509454.1"/>
    </source>
</evidence>
<evidence type="ECO:0000259" key="4">
    <source>
        <dbReference type="PROSITE" id="PS50011"/>
    </source>
</evidence>
<dbReference type="InterPro" id="IPR016024">
    <property type="entry name" value="ARM-type_fold"/>
</dbReference>
<organism evidence="5 6">
    <name type="scientific">Galemys pyrenaicus</name>
    <name type="common">Iberian desman</name>
    <name type="synonym">Pyrenean desman</name>
    <dbReference type="NCBI Taxonomy" id="202257"/>
    <lineage>
        <taxon>Eukaryota</taxon>
        <taxon>Metazoa</taxon>
        <taxon>Chordata</taxon>
        <taxon>Craniata</taxon>
        <taxon>Vertebrata</taxon>
        <taxon>Euteleostomi</taxon>
        <taxon>Mammalia</taxon>
        <taxon>Eutheria</taxon>
        <taxon>Laurasiatheria</taxon>
        <taxon>Eulipotyphla</taxon>
        <taxon>Talpidae</taxon>
        <taxon>Galemys</taxon>
    </lineage>
</organism>
<evidence type="ECO:0000256" key="1">
    <source>
        <dbReference type="ARBA" id="ARBA00022741"/>
    </source>
</evidence>
<dbReference type="AlphaFoldDB" id="A0A8J6DIB7"/>
<gene>
    <name evidence="5" type="ORF">J0S82_011818</name>
</gene>
<dbReference type="Gene3D" id="1.10.510.10">
    <property type="entry name" value="Transferase(Phosphotransferase) domain 1"/>
    <property type="match status" value="1"/>
</dbReference>